<comment type="function">
    <text evidence="1">Transcriptional repressor of xylose-utilizing enzymes.</text>
</comment>
<dbReference type="PANTHER" id="PTHR18964:SF149">
    <property type="entry name" value="BIFUNCTIONAL UDP-N-ACETYLGLUCOSAMINE 2-EPIMERASE_N-ACETYLMANNOSAMINE KINASE"/>
    <property type="match status" value="1"/>
</dbReference>
<proteinExistence type="inferred from homology"/>
<dbReference type="InterPro" id="IPR036390">
    <property type="entry name" value="WH_DNA-bd_sf"/>
</dbReference>
<keyword evidence="3" id="KW-0119">Carbohydrate metabolism</keyword>
<comment type="caution">
    <text evidence="4">The sequence shown here is derived from an EMBL/GenBank/DDBJ whole genome shotgun (WGS) entry which is preliminary data.</text>
</comment>
<keyword evidence="3" id="KW-0859">Xylose metabolism</keyword>
<dbReference type="GO" id="GO:0042732">
    <property type="term" value="P:D-xylose metabolic process"/>
    <property type="evidence" value="ECO:0007669"/>
    <property type="project" value="UniProtKB-KW"/>
</dbReference>
<comment type="similarity">
    <text evidence="2">Belongs to the ROK (NagC/XylR) family.</text>
</comment>
<keyword evidence="5" id="KW-1185">Reference proteome</keyword>
<dbReference type="Proteomes" id="UP000677918">
    <property type="component" value="Unassembled WGS sequence"/>
</dbReference>
<dbReference type="Pfam" id="PF00480">
    <property type="entry name" value="ROK"/>
    <property type="match status" value="1"/>
</dbReference>
<organism evidence="4 5">
    <name type="scientific">Xylanibacillus composti</name>
    <dbReference type="NCBI Taxonomy" id="1572762"/>
    <lineage>
        <taxon>Bacteria</taxon>
        <taxon>Bacillati</taxon>
        <taxon>Bacillota</taxon>
        <taxon>Bacilli</taxon>
        <taxon>Bacillales</taxon>
        <taxon>Paenibacillaceae</taxon>
        <taxon>Xylanibacillus</taxon>
    </lineage>
</organism>
<dbReference type="Gene3D" id="3.30.420.40">
    <property type="match status" value="2"/>
</dbReference>
<dbReference type="SUPFAM" id="SSF53067">
    <property type="entry name" value="Actin-like ATPase domain"/>
    <property type="match status" value="1"/>
</dbReference>
<dbReference type="EMBL" id="BOVK01000013">
    <property type="protein sequence ID" value="GIQ68203.1"/>
    <property type="molecule type" value="Genomic_DNA"/>
</dbReference>
<dbReference type="PANTHER" id="PTHR18964">
    <property type="entry name" value="ROK (REPRESSOR, ORF, KINASE) FAMILY"/>
    <property type="match status" value="1"/>
</dbReference>
<dbReference type="SUPFAM" id="SSF46785">
    <property type="entry name" value="Winged helix' DNA-binding domain"/>
    <property type="match status" value="1"/>
</dbReference>
<accession>A0A8J4GZR3</accession>
<dbReference type="PROSITE" id="PS01125">
    <property type="entry name" value="ROK"/>
    <property type="match status" value="1"/>
</dbReference>
<evidence type="ECO:0000313" key="5">
    <source>
        <dbReference type="Proteomes" id="UP000677918"/>
    </source>
</evidence>
<dbReference type="InterPro" id="IPR036388">
    <property type="entry name" value="WH-like_DNA-bd_sf"/>
</dbReference>
<dbReference type="RefSeq" id="WP_213410804.1">
    <property type="nucleotide sequence ID" value="NZ_BOVK01000013.1"/>
</dbReference>
<protein>
    <submittedName>
        <fullName evidence="4">N-acetylglucosamine repressor</fullName>
    </submittedName>
</protein>
<sequence length="425" mass="45012">MVVQTDGANKRGTPATAKASLIKDINTAAVLGIVREQEMVSRADIAKTCGLTPATVSSIVSDLLELGIVRETGSGTSSGGRKPTMIALNERAWGAIGLDLGPRQIHAGIVDLHGKAVHDEIVPLPADRSEAAILGLMDQVTDRLLKWAASRSMRMVGLGIGAHGLVDPNAGVSLYAPAFQWKQVAVREWFNDRYELPVMVDNDARAMAAGEKWFGAAQQAESFVFLNVGTGIGSGIYLNGQLLYGAHFGAGEIGHIPISDDSQEICYCGKRGCLSTFASGPALEKRARIAVRQGADSLLEQLSAGKPERITGQLIHQAAMQGDELAVRLLRETGEHIGSALAMMVNVVNPDMILIGGGVSEAGEFLFHPIRETVRKEAMAVNTERLSIMPGQLGAVCGVVGAATLLLQEVFAQPKTYLTRGGTLI</sequence>
<gene>
    <name evidence="4" type="ORF">XYCOK13_10270</name>
</gene>
<evidence type="ECO:0000256" key="3">
    <source>
        <dbReference type="ARBA" id="ARBA00022629"/>
    </source>
</evidence>
<dbReference type="InterPro" id="IPR000600">
    <property type="entry name" value="ROK"/>
</dbReference>
<reference evidence="4" key="1">
    <citation type="submission" date="2021-04" db="EMBL/GenBank/DDBJ databases">
        <title>Draft genome sequence of Xylanibacillus composti strain K13.</title>
        <authorList>
            <person name="Uke A."/>
            <person name="Chhe C."/>
            <person name="Baramee S."/>
            <person name="Kosugi A."/>
        </authorList>
    </citation>
    <scope>NUCLEOTIDE SEQUENCE</scope>
    <source>
        <strain evidence="4">K13</strain>
    </source>
</reference>
<dbReference type="AlphaFoldDB" id="A0A8J4GZR3"/>
<dbReference type="InterPro" id="IPR043129">
    <property type="entry name" value="ATPase_NBD"/>
</dbReference>
<evidence type="ECO:0000256" key="1">
    <source>
        <dbReference type="ARBA" id="ARBA00002486"/>
    </source>
</evidence>
<dbReference type="CDD" id="cd24076">
    <property type="entry name" value="ASKHA_ATPase_ROK_BsXylR-like"/>
    <property type="match status" value="1"/>
</dbReference>
<dbReference type="InterPro" id="IPR049874">
    <property type="entry name" value="ROK_cs"/>
</dbReference>
<evidence type="ECO:0000256" key="2">
    <source>
        <dbReference type="ARBA" id="ARBA00006479"/>
    </source>
</evidence>
<name>A0A8J4GZR3_9BACL</name>
<evidence type="ECO:0000313" key="4">
    <source>
        <dbReference type="EMBL" id="GIQ68203.1"/>
    </source>
</evidence>
<dbReference type="Gene3D" id="1.10.10.10">
    <property type="entry name" value="Winged helix-like DNA-binding domain superfamily/Winged helix DNA-binding domain"/>
    <property type="match status" value="1"/>
</dbReference>